<evidence type="ECO:0000256" key="9">
    <source>
        <dbReference type="ARBA" id="ARBA00022840"/>
    </source>
</evidence>
<dbReference type="PROSITE" id="PS50109">
    <property type="entry name" value="HIS_KIN"/>
    <property type="match status" value="1"/>
</dbReference>
<dbReference type="InterPro" id="IPR050640">
    <property type="entry name" value="Bact_2-comp_sensor_kinase"/>
</dbReference>
<proteinExistence type="predicted"/>
<keyword evidence="4" id="KW-1003">Cell membrane</keyword>
<evidence type="ECO:0000256" key="3">
    <source>
        <dbReference type="ARBA" id="ARBA00012438"/>
    </source>
</evidence>
<dbReference type="InterPro" id="IPR003594">
    <property type="entry name" value="HATPase_dom"/>
</dbReference>
<keyword evidence="12" id="KW-0812">Transmembrane</keyword>
<feature type="domain" description="Histidine kinase" evidence="13">
    <location>
        <begin position="338"/>
        <end position="562"/>
    </location>
</feature>
<keyword evidence="7" id="KW-0547">Nucleotide-binding</keyword>
<evidence type="ECO:0000256" key="10">
    <source>
        <dbReference type="ARBA" id="ARBA00023012"/>
    </source>
</evidence>
<accession>A0ABU1IT40</accession>
<organism evidence="15 16">
    <name type="scientific">Paenibacillus hunanensis</name>
    <dbReference type="NCBI Taxonomy" id="539262"/>
    <lineage>
        <taxon>Bacteria</taxon>
        <taxon>Bacillati</taxon>
        <taxon>Bacillota</taxon>
        <taxon>Bacilli</taxon>
        <taxon>Bacillales</taxon>
        <taxon>Paenibacillaceae</taxon>
        <taxon>Paenibacillus</taxon>
    </lineage>
</organism>
<dbReference type="Gene3D" id="3.30.565.10">
    <property type="entry name" value="Histidine kinase-like ATPase, C-terminal domain"/>
    <property type="match status" value="1"/>
</dbReference>
<evidence type="ECO:0000256" key="1">
    <source>
        <dbReference type="ARBA" id="ARBA00000085"/>
    </source>
</evidence>
<comment type="subcellular location">
    <subcellularLocation>
        <location evidence="2">Cell membrane</location>
        <topology evidence="2">Multi-pass membrane protein</topology>
    </subcellularLocation>
</comment>
<keyword evidence="12" id="KW-1133">Transmembrane helix</keyword>
<keyword evidence="8 15" id="KW-0418">Kinase</keyword>
<dbReference type="Pfam" id="PF00672">
    <property type="entry name" value="HAMP"/>
    <property type="match status" value="1"/>
</dbReference>
<dbReference type="InterPro" id="IPR003660">
    <property type="entry name" value="HAMP_dom"/>
</dbReference>
<evidence type="ECO:0000259" key="13">
    <source>
        <dbReference type="PROSITE" id="PS50109"/>
    </source>
</evidence>
<keyword evidence="16" id="KW-1185">Reference proteome</keyword>
<evidence type="ECO:0000256" key="2">
    <source>
        <dbReference type="ARBA" id="ARBA00004651"/>
    </source>
</evidence>
<dbReference type="Gene3D" id="6.10.340.10">
    <property type="match status" value="1"/>
</dbReference>
<keyword evidence="6 15" id="KW-0808">Transferase</keyword>
<name>A0ABU1IT40_9BACL</name>
<dbReference type="EC" id="2.7.13.3" evidence="3"/>
<evidence type="ECO:0000256" key="5">
    <source>
        <dbReference type="ARBA" id="ARBA00022553"/>
    </source>
</evidence>
<evidence type="ECO:0000256" key="8">
    <source>
        <dbReference type="ARBA" id="ARBA00022777"/>
    </source>
</evidence>
<keyword evidence="9" id="KW-0067">ATP-binding</keyword>
<evidence type="ECO:0000256" key="6">
    <source>
        <dbReference type="ARBA" id="ARBA00022679"/>
    </source>
</evidence>
<dbReference type="PANTHER" id="PTHR34220:SF7">
    <property type="entry name" value="SENSOR HISTIDINE KINASE YPDA"/>
    <property type="match status" value="1"/>
</dbReference>
<evidence type="ECO:0000256" key="11">
    <source>
        <dbReference type="ARBA" id="ARBA00023136"/>
    </source>
</evidence>
<feature type="transmembrane region" description="Helical" evidence="12">
    <location>
        <begin position="12"/>
        <end position="33"/>
    </location>
</feature>
<dbReference type="SMART" id="SM00304">
    <property type="entry name" value="HAMP"/>
    <property type="match status" value="1"/>
</dbReference>
<evidence type="ECO:0000259" key="14">
    <source>
        <dbReference type="PROSITE" id="PS50885"/>
    </source>
</evidence>
<keyword evidence="10" id="KW-0902">Two-component regulatory system</keyword>
<dbReference type="CDD" id="cd06225">
    <property type="entry name" value="HAMP"/>
    <property type="match status" value="1"/>
</dbReference>
<dbReference type="InterPro" id="IPR005467">
    <property type="entry name" value="His_kinase_dom"/>
</dbReference>
<dbReference type="InterPro" id="IPR004358">
    <property type="entry name" value="Sig_transdc_His_kin-like_C"/>
</dbReference>
<dbReference type="InterPro" id="IPR036890">
    <property type="entry name" value="HATPase_C_sf"/>
</dbReference>
<dbReference type="SUPFAM" id="SSF55874">
    <property type="entry name" value="ATPase domain of HSP90 chaperone/DNA topoisomerase II/histidine kinase"/>
    <property type="match status" value="1"/>
</dbReference>
<dbReference type="EMBL" id="JAVDQH010000001">
    <property type="protein sequence ID" value="MDR6242344.1"/>
    <property type="molecule type" value="Genomic_DNA"/>
</dbReference>
<comment type="caution">
    <text evidence="15">The sequence shown here is derived from an EMBL/GenBank/DDBJ whole genome shotgun (WGS) entry which is preliminary data.</text>
</comment>
<keyword evidence="5" id="KW-0597">Phosphoprotein</keyword>
<evidence type="ECO:0000313" key="16">
    <source>
        <dbReference type="Proteomes" id="UP001185028"/>
    </source>
</evidence>
<sequence length="566" mass="65999">MKTRRIRTKIALAMLLTTICPLLLTSIVILWQVSQNIEQNRLFAQTRISEDLQLQIQQYMNEMQETSYQIYTNYTMVHKLYKSVQEHPGETPNYDVTFQLKEFYLNTYSRLEEKDIKGMYILDFDGHVYADFFPYYYLRLNQQYNKETIAPLQAPYQKPTFTIHQDSIYGQPILRYLYPIKMIGRPFAVLVIDMDEKPFAELVERYNIFENGQITIWSPQHELIYRTAQTKPSADYSETIQIDLPTGGNQLRYEFNIAPHLLFFRSFAIGIIAFSVLLSIILATWLSHNLTRPIIELCSKMNDIRRGKYNVRVRLSTTDEIAFLGKQFNEMAHRIEQHVDHELKLQLKNQESQIKALQSQISPHFLFNTLQLISNIAMVNQVPEMRFICQSLSNMYRYNIDINREWVQVKDEISHVRNYMLIINKRLPDGIKISIHLEPSIRNLWIPKLILQPVVENAVEHGLLPLLHGKKLMRISASADWEQRTLTFHVLDNGVGIDEDALQKLRHSLNHDEIFSQATGASIGLLNIQTRIKLICGTSYGIEISSKPNTGTLLTFRLPLKEVDQA</sequence>
<dbReference type="SUPFAM" id="SSF158472">
    <property type="entry name" value="HAMP domain-like"/>
    <property type="match status" value="1"/>
</dbReference>
<dbReference type="PROSITE" id="PS50885">
    <property type="entry name" value="HAMP"/>
    <property type="match status" value="1"/>
</dbReference>
<evidence type="ECO:0000256" key="7">
    <source>
        <dbReference type="ARBA" id="ARBA00022741"/>
    </source>
</evidence>
<dbReference type="Pfam" id="PF02518">
    <property type="entry name" value="HATPase_c"/>
    <property type="match status" value="1"/>
</dbReference>
<dbReference type="PRINTS" id="PR00344">
    <property type="entry name" value="BCTRLSENSOR"/>
</dbReference>
<dbReference type="PANTHER" id="PTHR34220">
    <property type="entry name" value="SENSOR HISTIDINE KINASE YPDA"/>
    <property type="match status" value="1"/>
</dbReference>
<dbReference type="Proteomes" id="UP001185028">
    <property type="component" value="Unassembled WGS sequence"/>
</dbReference>
<dbReference type="Pfam" id="PF06580">
    <property type="entry name" value="His_kinase"/>
    <property type="match status" value="1"/>
</dbReference>
<dbReference type="GO" id="GO:0004673">
    <property type="term" value="F:protein histidine kinase activity"/>
    <property type="evidence" value="ECO:0007669"/>
    <property type="project" value="UniProtKB-EC"/>
</dbReference>
<feature type="domain" description="HAMP" evidence="14">
    <location>
        <begin position="288"/>
        <end position="340"/>
    </location>
</feature>
<protein>
    <recommendedName>
        <fullName evidence="3">histidine kinase</fullName>
        <ecNumber evidence="3">2.7.13.3</ecNumber>
    </recommendedName>
</protein>
<gene>
    <name evidence="15" type="ORF">JOC58_000228</name>
</gene>
<feature type="transmembrane region" description="Helical" evidence="12">
    <location>
        <begin position="262"/>
        <end position="286"/>
    </location>
</feature>
<dbReference type="SMART" id="SM00387">
    <property type="entry name" value="HATPase_c"/>
    <property type="match status" value="1"/>
</dbReference>
<evidence type="ECO:0000256" key="4">
    <source>
        <dbReference type="ARBA" id="ARBA00022475"/>
    </source>
</evidence>
<dbReference type="RefSeq" id="WP_188774809.1">
    <property type="nucleotide sequence ID" value="NZ_BMMB01000003.1"/>
</dbReference>
<comment type="catalytic activity">
    <reaction evidence="1">
        <text>ATP + protein L-histidine = ADP + protein N-phospho-L-histidine.</text>
        <dbReference type="EC" id="2.7.13.3"/>
    </reaction>
</comment>
<evidence type="ECO:0000313" key="15">
    <source>
        <dbReference type="EMBL" id="MDR6242344.1"/>
    </source>
</evidence>
<keyword evidence="11 12" id="KW-0472">Membrane</keyword>
<reference evidence="15 16" key="1">
    <citation type="submission" date="2023-07" db="EMBL/GenBank/DDBJ databases">
        <title>Genomic Encyclopedia of Type Strains, Phase IV (KMG-IV): sequencing the most valuable type-strain genomes for metagenomic binning, comparative biology and taxonomic classification.</title>
        <authorList>
            <person name="Goeker M."/>
        </authorList>
    </citation>
    <scope>NUCLEOTIDE SEQUENCE [LARGE SCALE GENOMIC DNA]</scope>
    <source>
        <strain evidence="15 16">DSM 22170</strain>
    </source>
</reference>
<dbReference type="InterPro" id="IPR010559">
    <property type="entry name" value="Sig_transdc_His_kin_internal"/>
</dbReference>
<evidence type="ECO:0000256" key="12">
    <source>
        <dbReference type="SAM" id="Phobius"/>
    </source>
</evidence>